<proteinExistence type="predicted"/>
<accession>A0A7I7T277</accession>
<feature type="chain" id="PRO_5039356251" description="PE-PGRS family protein" evidence="2">
    <location>
        <begin position="23"/>
        <end position="390"/>
    </location>
</feature>
<evidence type="ECO:0000313" key="3">
    <source>
        <dbReference type="EMBL" id="BBY63178.1"/>
    </source>
</evidence>
<organism evidence="3 4">
    <name type="scientific">Mycolicibacterium helvum</name>
    <dbReference type="NCBI Taxonomy" id="1534349"/>
    <lineage>
        <taxon>Bacteria</taxon>
        <taxon>Bacillati</taxon>
        <taxon>Actinomycetota</taxon>
        <taxon>Actinomycetes</taxon>
        <taxon>Mycobacteriales</taxon>
        <taxon>Mycobacteriaceae</taxon>
        <taxon>Mycolicibacterium</taxon>
    </lineage>
</organism>
<keyword evidence="4" id="KW-1185">Reference proteome</keyword>
<dbReference type="KEGG" id="mhev:MHEL_14210"/>
<dbReference type="Proteomes" id="UP000467148">
    <property type="component" value="Chromosome"/>
</dbReference>
<feature type="compositionally biased region" description="Low complexity" evidence="1">
    <location>
        <begin position="302"/>
        <end position="340"/>
    </location>
</feature>
<reference evidence="3 4" key="1">
    <citation type="journal article" date="2019" name="Emerg. Microbes Infect.">
        <title>Comprehensive subspecies identification of 175 nontuberculous mycobacteria species based on 7547 genomic profiles.</title>
        <authorList>
            <person name="Matsumoto Y."/>
            <person name="Kinjo T."/>
            <person name="Motooka D."/>
            <person name="Nabeya D."/>
            <person name="Jung N."/>
            <person name="Uechi K."/>
            <person name="Horii T."/>
            <person name="Iida T."/>
            <person name="Fujita J."/>
            <person name="Nakamura S."/>
        </authorList>
    </citation>
    <scope>NUCLEOTIDE SEQUENCE [LARGE SCALE GENOMIC DNA]</scope>
    <source>
        <strain evidence="3 4">JCM 30396</strain>
    </source>
</reference>
<feature type="region of interest" description="Disordered" evidence="1">
    <location>
        <begin position="302"/>
        <end position="390"/>
    </location>
</feature>
<feature type="compositionally biased region" description="Gly residues" evidence="1">
    <location>
        <begin position="381"/>
        <end position="390"/>
    </location>
</feature>
<evidence type="ECO:0000313" key="4">
    <source>
        <dbReference type="Proteomes" id="UP000467148"/>
    </source>
</evidence>
<sequence>MHVAVRSTVATGVALVGASAIALSPIQPVGSVALPLSGVNVPAAISNVAVELAAQTNPFEAWVNVLTQTVTNAGALGTALVADPLPVVRQVAQNWIGYGQTTATALGDFAAGLNFYLFSSEPYSLPYYVKTVLQQLAAGELAAAASSINESIGSAIIRLGLPLFPLTNIPGAITDNLTAAVKSLTSITTLFGLLVGGLSPIEGVIQAAGDSGQVIVDSLGAGDFGAAAQALLNIPPTLVGAFINGYTSVGGSVFQGILSPPDENGVNPGLLYTLLVNIPKALATAITPVSASASAAARLAKPATSVEAAPATDATESTGSTDSAASSDATEASSGSSATAGVGGSRVTGKKDTKAQNGVAAKKPTGAKSSTGAKSARPHAGNGGGGGSAE</sequence>
<gene>
    <name evidence="3" type="ORF">MHEL_14210</name>
</gene>
<feature type="signal peptide" evidence="2">
    <location>
        <begin position="1"/>
        <end position="22"/>
    </location>
</feature>
<evidence type="ECO:0000256" key="1">
    <source>
        <dbReference type="SAM" id="MobiDB-lite"/>
    </source>
</evidence>
<name>A0A7I7T277_9MYCO</name>
<keyword evidence="2" id="KW-0732">Signal</keyword>
<dbReference type="EMBL" id="AP022596">
    <property type="protein sequence ID" value="BBY63178.1"/>
    <property type="molecule type" value="Genomic_DNA"/>
</dbReference>
<dbReference type="AlphaFoldDB" id="A0A7I7T277"/>
<dbReference type="RefSeq" id="WP_163746870.1">
    <property type="nucleotide sequence ID" value="NZ_AP022596.1"/>
</dbReference>
<protein>
    <recommendedName>
        <fullName evidence="5">PE-PGRS family protein</fullName>
    </recommendedName>
</protein>
<evidence type="ECO:0000256" key="2">
    <source>
        <dbReference type="SAM" id="SignalP"/>
    </source>
</evidence>
<evidence type="ECO:0008006" key="5">
    <source>
        <dbReference type="Google" id="ProtNLM"/>
    </source>
</evidence>